<dbReference type="PROSITE" id="PS50011">
    <property type="entry name" value="PROTEIN_KINASE_DOM"/>
    <property type="match status" value="1"/>
</dbReference>
<name>A0AAD6YLK3_9AGAR</name>
<dbReference type="PANTHER" id="PTHR37171">
    <property type="entry name" value="SERINE/THREONINE-PROTEIN KINASE YRZF-RELATED"/>
    <property type="match status" value="1"/>
</dbReference>
<sequence>LSQEALAYETLTSLQGSVLPQMVGFFAGDGWMILVTEDCGRSLTDSSLVSLSLQQREMLWRHVCSIHASGVAHHDLGPRNLVVSSSGDVRIIDFAYSELGHQCVEATCEEL</sequence>
<evidence type="ECO:0000259" key="1">
    <source>
        <dbReference type="PROSITE" id="PS50011"/>
    </source>
</evidence>
<keyword evidence="3" id="KW-1185">Reference proteome</keyword>
<feature type="non-terminal residue" evidence="2">
    <location>
        <position position="1"/>
    </location>
</feature>
<proteinExistence type="predicted"/>
<dbReference type="Proteomes" id="UP001219525">
    <property type="component" value="Unassembled WGS sequence"/>
</dbReference>
<dbReference type="EMBL" id="JARJCW010000006">
    <property type="protein sequence ID" value="KAJ7223157.1"/>
    <property type="molecule type" value="Genomic_DNA"/>
</dbReference>
<feature type="domain" description="Protein kinase" evidence="1">
    <location>
        <begin position="1"/>
        <end position="111"/>
    </location>
</feature>
<reference evidence="2" key="1">
    <citation type="submission" date="2023-03" db="EMBL/GenBank/DDBJ databases">
        <title>Massive genome expansion in bonnet fungi (Mycena s.s.) driven by repeated elements and novel gene families across ecological guilds.</title>
        <authorList>
            <consortium name="Lawrence Berkeley National Laboratory"/>
            <person name="Harder C.B."/>
            <person name="Miyauchi S."/>
            <person name="Viragh M."/>
            <person name="Kuo A."/>
            <person name="Thoen E."/>
            <person name="Andreopoulos B."/>
            <person name="Lu D."/>
            <person name="Skrede I."/>
            <person name="Drula E."/>
            <person name="Henrissat B."/>
            <person name="Morin E."/>
            <person name="Kohler A."/>
            <person name="Barry K."/>
            <person name="LaButti K."/>
            <person name="Morin E."/>
            <person name="Salamov A."/>
            <person name="Lipzen A."/>
            <person name="Mereny Z."/>
            <person name="Hegedus B."/>
            <person name="Baldrian P."/>
            <person name="Stursova M."/>
            <person name="Weitz H."/>
            <person name="Taylor A."/>
            <person name="Grigoriev I.V."/>
            <person name="Nagy L.G."/>
            <person name="Martin F."/>
            <person name="Kauserud H."/>
        </authorList>
    </citation>
    <scope>NUCLEOTIDE SEQUENCE</scope>
    <source>
        <strain evidence="2">9144</strain>
    </source>
</reference>
<organism evidence="2 3">
    <name type="scientific">Mycena pura</name>
    <dbReference type="NCBI Taxonomy" id="153505"/>
    <lineage>
        <taxon>Eukaryota</taxon>
        <taxon>Fungi</taxon>
        <taxon>Dikarya</taxon>
        <taxon>Basidiomycota</taxon>
        <taxon>Agaricomycotina</taxon>
        <taxon>Agaricomycetes</taxon>
        <taxon>Agaricomycetidae</taxon>
        <taxon>Agaricales</taxon>
        <taxon>Marasmiineae</taxon>
        <taxon>Mycenaceae</taxon>
        <taxon>Mycena</taxon>
    </lineage>
</organism>
<evidence type="ECO:0000313" key="2">
    <source>
        <dbReference type="EMBL" id="KAJ7223157.1"/>
    </source>
</evidence>
<protein>
    <recommendedName>
        <fullName evidence="1">Protein kinase domain-containing protein</fullName>
    </recommendedName>
</protein>
<dbReference type="SUPFAM" id="SSF56112">
    <property type="entry name" value="Protein kinase-like (PK-like)"/>
    <property type="match status" value="1"/>
</dbReference>
<comment type="caution">
    <text evidence="2">The sequence shown here is derived from an EMBL/GenBank/DDBJ whole genome shotgun (WGS) entry which is preliminary data.</text>
</comment>
<feature type="non-terminal residue" evidence="2">
    <location>
        <position position="111"/>
    </location>
</feature>
<dbReference type="GO" id="GO:0004672">
    <property type="term" value="F:protein kinase activity"/>
    <property type="evidence" value="ECO:0007669"/>
    <property type="project" value="InterPro"/>
</dbReference>
<dbReference type="Gene3D" id="1.10.510.10">
    <property type="entry name" value="Transferase(Phosphotransferase) domain 1"/>
    <property type="match status" value="1"/>
</dbReference>
<dbReference type="PANTHER" id="PTHR37171:SF1">
    <property type="entry name" value="SERINE_THREONINE-PROTEIN KINASE YRZF-RELATED"/>
    <property type="match status" value="1"/>
</dbReference>
<dbReference type="InterPro" id="IPR000719">
    <property type="entry name" value="Prot_kinase_dom"/>
</dbReference>
<accession>A0AAD6YLK3</accession>
<dbReference type="AlphaFoldDB" id="A0AAD6YLK3"/>
<gene>
    <name evidence="2" type="ORF">GGX14DRAFT_327610</name>
</gene>
<dbReference type="GO" id="GO:0005524">
    <property type="term" value="F:ATP binding"/>
    <property type="evidence" value="ECO:0007669"/>
    <property type="project" value="InterPro"/>
</dbReference>
<dbReference type="InterPro" id="IPR052396">
    <property type="entry name" value="Meiotic_Drive_Suppr_Kinase"/>
</dbReference>
<dbReference type="InterPro" id="IPR011009">
    <property type="entry name" value="Kinase-like_dom_sf"/>
</dbReference>
<evidence type="ECO:0000313" key="3">
    <source>
        <dbReference type="Proteomes" id="UP001219525"/>
    </source>
</evidence>